<dbReference type="InterPro" id="IPR013320">
    <property type="entry name" value="ConA-like_dom_sf"/>
</dbReference>
<evidence type="ECO:0000256" key="1">
    <source>
        <dbReference type="ARBA" id="ARBA00022729"/>
    </source>
</evidence>
<keyword evidence="1" id="KW-0732">Signal</keyword>
<accession>A0ABV3D9T1</accession>
<dbReference type="SMART" id="SM00560">
    <property type="entry name" value="LamGL"/>
    <property type="match status" value="1"/>
</dbReference>
<feature type="domain" description="LamG-like jellyroll fold" evidence="3">
    <location>
        <begin position="166"/>
        <end position="305"/>
    </location>
</feature>
<evidence type="ECO:0000313" key="4">
    <source>
        <dbReference type="EMBL" id="MEU8132495.1"/>
    </source>
</evidence>
<gene>
    <name evidence="4" type="ORF">AB0C36_03215</name>
</gene>
<dbReference type="RefSeq" id="WP_358348410.1">
    <property type="nucleotide sequence ID" value="NZ_JBEZFP010000005.1"/>
</dbReference>
<evidence type="ECO:0000313" key="5">
    <source>
        <dbReference type="Proteomes" id="UP001551482"/>
    </source>
</evidence>
<dbReference type="SUPFAM" id="SSF49899">
    <property type="entry name" value="Concanavalin A-like lectins/glucanases"/>
    <property type="match status" value="1"/>
</dbReference>
<dbReference type="Pfam" id="PF13385">
    <property type="entry name" value="Laminin_G_3"/>
    <property type="match status" value="1"/>
</dbReference>
<dbReference type="EMBL" id="JBEZFP010000005">
    <property type="protein sequence ID" value="MEU8132495.1"/>
    <property type="molecule type" value="Genomic_DNA"/>
</dbReference>
<organism evidence="4 5">
    <name type="scientific">Streptodolium elevatio</name>
    <dbReference type="NCBI Taxonomy" id="3157996"/>
    <lineage>
        <taxon>Bacteria</taxon>
        <taxon>Bacillati</taxon>
        <taxon>Actinomycetota</taxon>
        <taxon>Actinomycetes</taxon>
        <taxon>Kitasatosporales</taxon>
        <taxon>Streptomycetaceae</taxon>
        <taxon>Streptodolium</taxon>
    </lineage>
</organism>
<keyword evidence="2" id="KW-1015">Disulfide bond</keyword>
<dbReference type="Gene3D" id="2.60.120.200">
    <property type="match status" value="1"/>
</dbReference>
<protein>
    <submittedName>
        <fullName evidence="4">LamG domain-containing protein</fullName>
    </submittedName>
</protein>
<evidence type="ECO:0000259" key="3">
    <source>
        <dbReference type="SMART" id="SM00560"/>
    </source>
</evidence>
<evidence type="ECO:0000256" key="2">
    <source>
        <dbReference type="ARBA" id="ARBA00023157"/>
    </source>
</evidence>
<comment type="caution">
    <text evidence="4">The sequence shown here is derived from an EMBL/GenBank/DDBJ whole genome shotgun (WGS) entry which is preliminary data.</text>
</comment>
<dbReference type="InterPro" id="IPR036691">
    <property type="entry name" value="Endo/exonu/phosph_ase_sf"/>
</dbReference>
<sequence length="312" mass="32773">MVLGGDFNTSRPELLAPIAQIARECDGRSYAPGDASQEVTHYTYVTAPGPAYGTYTSSKLDYLYSTDDFTGCDSWTQKADQADYRATTVPTGVSDHAPLYGYTCGGPRLSWDMHGSVDGVVADCSAYDNNGSTLGAVEWSAADGGAAVFGGTGHLATPTPPVDSRLSLSVTAWVKIAANAPTGAIAALDGSRISGFILWYEADGATWRFGMPVADADGWNVDRVIPTVPAVAGKWTHLVATYDAVSGQMALYADGALLGTAQHTSVWKAAGAFTVGRDLVNGRPNAFFHGSIRDVRLYDYPLAPAQAADPTL</sequence>
<dbReference type="Proteomes" id="UP001551482">
    <property type="component" value="Unassembled WGS sequence"/>
</dbReference>
<proteinExistence type="predicted"/>
<reference evidence="4 5" key="1">
    <citation type="submission" date="2024-06" db="EMBL/GenBank/DDBJ databases">
        <title>The Natural Products Discovery Center: Release of the First 8490 Sequenced Strains for Exploring Actinobacteria Biosynthetic Diversity.</title>
        <authorList>
            <person name="Kalkreuter E."/>
            <person name="Kautsar S.A."/>
            <person name="Yang D."/>
            <person name="Bader C.D."/>
            <person name="Teijaro C.N."/>
            <person name="Fluegel L."/>
            <person name="Davis C.M."/>
            <person name="Simpson J.R."/>
            <person name="Lauterbach L."/>
            <person name="Steele A.D."/>
            <person name="Gui C."/>
            <person name="Meng S."/>
            <person name="Li G."/>
            <person name="Viehrig K."/>
            <person name="Ye F."/>
            <person name="Su P."/>
            <person name="Kiefer A.F."/>
            <person name="Nichols A."/>
            <person name="Cepeda A.J."/>
            <person name="Yan W."/>
            <person name="Fan B."/>
            <person name="Jiang Y."/>
            <person name="Adhikari A."/>
            <person name="Zheng C.-J."/>
            <person name="Schuster L."/>
            <person name="Cowan T.M."/>
            <person name="Smanski M.J."/>
            <person name="Chevrette M.G."/>
            <person name="De Carvalho L.P.S."/>
            <person name="Shen B."/>
        </authorList>
    </citation>
    <scope>NUCLEOTIDE SEQUENCE [LARGE SCALE GENOMIC DNA]</scope>
    <source>
        <strain evidence="4 5">NPDC048946</strain>
    </source>
</reference>
<keyword evidence="5" id="KW-1185">Reference proteome</keyword>
<dbReference type="InterPro" id="IPR006558">
    <property type="entry name" value="LamG-like"/>
</dbReference>
<dbReference type="SUPFAM" id="SSF56219">
    <property type="entry name" value="DNase I-like"/>
    <property type="match status" value="1"/>
</dbReference>
<name>A0ABV3D9T1_9ACTN</name>